<evidence type="ECO:0000256" key="5">
    <source>
        <dbReference type="ARBA" id="ARBA00022683"/>
    </source>
</evidence>
<keyword evidence="3 8" id="KW-0762">Sugar transport</keyword>
<keyword evidence="2" id="KW-0813">Transport</keyword>
<evidence type="ECO:0000313" key="8">
    <source>
        <dbReference type="EMBL" id="MEN2766892.1"/>
    </source>
</evidence>
<reference evidence="8 9" key="1">
    <citation type="submission" date="2024-05" db="EMBL/GenBank/DDBJ databases">
        <authorList>
            <person name="Haq I."/>
            <person name="Ullah Z."/>
            <person name="Ahmad R."/>
            <person name="Li M."/>
            <person name="Tong Y."/>
        </authorList>
    </citation>
    <scope>NUCLEOTIDE SEQUENCE [LARGE SCALE GENOMIC DNA]</scope>
    <source>
        <strain evidence="8 9">16A2E</strain>
    </source>
</reference>
<evidence type="ECO:0000256" key="4">
    <source>
        <dbReference type="ARBA" id="ARBA00022679"/>
    </source>
</evidence>
<dbReference type="PROSITE" id="PS51093">
    <property type="entry name" value="PTS_EIIA_TYPE_1"/>
    <property type="match status" value="1"/>
</dbReference>
<gene>
    <name evidence="8" type="ORF">ABC228_06825</name>
</gene>
<comment type="subcellular location">
    <subcellularLocation>
        <location evidence="1">Cytoplasm</location>
    </subcellularLocation>
</comment>
<evidence type="ECO:0000259" key="7">
    <source>
        <dbReference type="PROSITE" id="PS51093"/>
    </source>
</evidence>
<dbReference type="RefSeq" id="WP_345824358.1">
    <property type="nucleotide sequence ID" value="NZ_JBDIML010000002.1"/>
</dbReference>
<organism evidence="8 9">
    <name type="scientific">Ornithinibacillus xuwenensis</name>
    <dbReference type="NCBI Taxonomy" id="3144668"/>
    <lineage>
        <taxon>Bacteria</taxon>
        <taxon>Bacillati</taxon>
        <taxon>Bacillota</taxon>
        <taxon>Bacilli</taxon>
        <taxon>Bacillales</taxon>
        <taxon>Bacillaceae</taxon>
        <taxon>Ornithinibacillus</taxon>
    </lineage>
</organism>
<feature type="domain" description="PTS EIIA type-1" evidence="7">
    <location>
        <begin position="29"/>
        <end position="133"/>
    </location>
</feature>
<evidence type="ECO:0000256" key="6">
    <source>
        <dbReference type="ARBA" id="ARBA00022777"/>
    </source>
</evidence>
<dbReference type="EMBL" id="JBDIML010000002">
    <property type="protein sequence ID" value="MEN2766892.1"/>
    <property type="molecule type" value="Genomic_DNA"/>
</dbReference>
<dbReference type="PROSITE" id="PS00371">
    <property type="entry name" value="PTS_EIIA_TYPE_1_HIS"/>
    <property type="match status" value="1"/>
</dbReference>
<evidence type="ECO:0000256" key="2">
    <source>
        <dbReference type="ARBA" id="ARBA00022448"/>
    </source>
</evidence>
<keyword evidence="5" id="KW-0598">Phosphotransferase system</keyword>
<proteinExistence type="predicted"/>
<dbReference type="InterPro" id="IPR050890">
    <property type="entry name" value="PTS_EIIA_component"/>
</dbReference>
<dbReference type="Proteomes" id="UP001444625">
    <property type="component" value="Unassembled WGS sequence"/>
</dbReference>
<comment type="caution">
    <text evidence="8">The sequence shown here is derived from an EMBL/GenBank/DDBJ whole genome shotgun (WGS) entry which is preliminary data.</text>
</comment>
<dbReference type="Pfam" id="PF00358">
    <property type="entry name" value="PTS_EIIA_1"/>
    <property type="match status" value="1"/>
</dbReference>
<sequence>MLKSLFKKKEEKIYAPINGKIVKLEDVPDPVFSQKMMGEGMAIQPEEGKVLSPVDGKIVQLMDSKHAIGIEDNHGNEILIHIGLETVELKGEGFQPHIQVGDTVSVGQLLMEFDVAHIEANAKSSVTPIVITNSGTSGKSFTFTSEQQATAGETVIIEAK</sequence>
<evidence type="ECO:0000256" key="3">
    <source>
        <dbReference type="ARBA" id="ARBA00022597"/>
    </source>
</evidence>
<evidence type="ECO:0000256" key="1">
    <source>
        <dbReference type="ARBA" id="ARBA00004496"/>
    </source>
</evidence>
<keyword evidence="9" id="KW-1185">Reference proteome</keyword>
<dbReference type="NCBIfam" id="TIGR00830">
    <property type="entry name" value="PTBA"/>
    <property type="match status" value="1"/>
</dbReference>
<keyword evidence="4" id="KW-0808">Transferase</keyword>
<dbReference type="SUPFAM" id="SSF51261">
    <property type="entry name" value="Duplicated hybrid motif"/>
    <property type="match status" value="1"/>
</dbReference>
<dbReference type="PANTHER" id="PTHR45008:SF1">
    <property type="entry name" value="PTS SYSTEM GLUCOSE-SPECIFIC EIIA COMPONENT"/>
    <property type="match status" value="1"/>
</dbReference>
<evidence type="ECO:0000313" key="9">
    <source>
        <dbReference type="Proteomes" id="UP001444625"/>
    </source>
</evidence>
<dbReference type="InterPro" id="IPR001127">
    <property type="entry name" value="PTS_EIIA_1_perm"/>
</dbReference>
<dbReference type="PANTHER" id="PTHR45008">
    <property type="entry name" value="PTS SYSTEM GLUCOSE-SPECIFIC EIIA COMPONENT"/>
    <property type="match status" value="1"/>
</dbReference>
<accession>A0ABU9XF41</accession>
<keyword evidence="6" id="KW-0418">Kinase</keyword>
<protein>
    <submittedName>
        <fullName evidence="8">PTS glucose transporter subunit IIA</fullName>
    </submittedName>
</protein>
<dbReference type="InterPro" id="IPR011055">
    <property type="entry name" value="Dup_hybrid_motif"/>
</dbReference>
<name>A0ABU9XF41_9BACI</name>
<dbReference type="Gene3D" id="2.70.70.10">
    <property type="entry name" value="Glucose Permease (Domain IIA)"/>
    <property type="match status" value="1"/>
</dbReference>